<comment type="caution">
    <text evidence="1">The sequence shown here is derived from an EMBL/GenBank/DDBJ whole genome shotgun (WGS) entry which is preliminary data.</text>
</comment>
<name>A0ABS6S0C9_9BACT</name>
<sequence length="103" mass="11930">MKKIIDGKRYDTDTATMIASDQSRHNSSDFHWWEETLYRTPNGNWFLFGEGGAASKYARPCDSGRIGGEDLAPMTTDEAYEWCERHDQIEVIERHFPDRVQDA</sequence>
<keyword evidence="2" id="KW-1185">Reference proteome</keyword>
<dbReference type="Proteomes" id="UP001196980">
    <property type="component" value="Unassembled WGS sequence"/>
</dbReference>
<protein>
    <submittedName>
        <fullName evidence="1">Uncharacterized protein</fullName>
    </submittedName>
</protein>
<evidence type="ECO:0000313" key="2">
    <source>
        <dbReference type="Proteomes" id="UP001196980"/>
    </source>
</evidence>
<dbReference type="EMBL" id="JABXWD010000234">
    <property type="protein sequence ID" value="MBV6342315.1"/>
    <property type="molecule type" value="Genomic_DNA"/>
</dbReference>
<reference evidence="1 2" key="1">
    <citation type="journal article" date="2020" name="J Geophys Res Biogeosci">
        <title>Magnetotaxis as an Adaptation to Enable Bacterial Shuttling of Microbial Sulfur and Sulfur Cycling Across Aquatic Oxic#Anoxic Interfaces.</title>
        <authorList>
            <person name="Li J."/>
            <person name="Liu P."/>
            <person name="Wang J."/>
            <person name="Roberts A.P."/>
            <person name="Pan Y."/>
        </authorList>
    </citation>
    <scope>NUCLEOTIDE SEQUENCE [LARGE SCALE GENOMIC DNA]</scope>
    <source>
        <strain evidence="1 2">MYR-1_YQ</strain>
    </source>
</reference>
<accession>A0ABS6S0C9</accession>
<organism evidence="1 2">
    <name type="scientific">Candidatus Magnetobacterium casense</name>
    <dbReference type="NCBI Taxonomy" id="1455061"/>
    <lineage>
        <taxon>Bacteria</taxon>
        <taxon>Pseudomonadati</taxon>
        <taxon>Nitrospirota</taxon>
        <taxon>Thermodesulfovibrionia</taxon>
        <taxon>Thermodesulfovibrionales</taxon>
        <taxon>Candidatus Magnetobacteriaceae</taxon>
        <taxon>Candidatus Magnetobacterium</taxon>
    </lineage>
</organism>
<gene>
    <name evidence="1" type="ORF">HWQ67_12025</name>
</gene>
<proteinExistence type="predicted"/>
<dbReference type="RefSeq" id="WP_218252934.1">
    <property type="nucleotide sequence ID" value="NZ_JABXWD010000234.1"/>
</dbReference>
<evidence type="ECO:0000313" key="1">
    <source>
        <dbReference type="EMBL" id="MBV6342315.1"/>
    </source>
</evidence>